<feature type="domain" description="ABC transmembrane type-1" evidence="8">
    <location>
        <begin position="68"/>
        <end position="259"/>
    </location>
</feature>
<evidence type="ECO:0000256" key="5">
    <source>
        <dbReference type="ARBA" id="ARBA00022989"/>
    </source>
</evidence>
<keyword evidence="5 7" id="KW-1133">Transmembrane helix</keyword>
<keyword evidence="3" id="KW-1003">Cell membrane</keyword>
<evidence type="ECO:0000256" key="1">
    <source>
        <dbReference type="ARBA" id="ARBA00004651"/>
    </source>
</evidence>
<gene>
    <name evidence="9" type="ORF">H8716_03245</name>
</gene>
<feature type="transmembrane region" description="Helical" evidence="7">
    <location>
        <begin position="67"/>
        <end position="91"/>
    </location>
</feature>
<dbReference type="RefSeq" id="WP_249307069.1">
    <property type="nucleotide sequence ID" value="NZ_JACRSZ010000001.1"/>
</dbReference>
<dbReference type="InterPro" id="IPR000515">
    <property type="entry name" value="MetI-like"/>
</dbReference>
<sequence>MMKKLSIGDIFYRSLMWILMAVSVIPLIWVIRTAFIPSGKALNLFALSAPTLENIRHVFETVPFLQYYGNTILITLLVLVVQLVLVTLAGYAFARMDFYGSKVLFVIFLAQMMIAPEVLILPNYSLMVKLGLNDSRIGIALPFFASAMGTLIVRQTIKTIPYELEEAAQVEGASFMQIITKVYVPLLKPAFVAFGMISVSYQWNNFLWPLVMTDSVSKRPLSLGLAMFAMSFETGAQWSDVSAATFLVCAPLLILFVVFQKQFIESFVHSGIK</sequence>
<feature type="transmembrane region" description="Helical" evidence="7">
    <location>
        <begin position="182"/>
        <end position="203"/>
    </location>
</feature>
<dbReference type="PANTHER" id="PTHR43744:SF3">
    <property type="entry name" value="LACTOSE TRANSPORT SYSTEM PERMEASE PROTEIN LACG"/>
    <property type="match status" value="1"/>
</dbReference>
<dbReference type="InterPro" id="IPR035906">
    <property type="entry name" value="MetI-like_sf"/>
</dbReference>
<protein>
    <submittedName>
        <fullName evidence="9">Carbohydrate ABC transporter permease</fullName>
    </submittedName>
</protein>
<feature type="transmembrane region" description="Helical" evidence="7">
    <location>
        <begin position="12"/>
        <end position="31"/>
    </location>
</feature>
<keyword evidence="6 7" id="KW-0472">Membrane</keyword>
<accession>A0ABR7N6T6</accession>
<organism evidence="9 10">
    <name type="scientific">Jingyaoa shaoxingensis</name>
    <dbReference type="NCBI Taxonomy" id="2763671"/>
    <lineage>
        <taxon>Bacteria</taxon>
        <taxon>Bacillati</taxon>
        <taxon>Bacillota</taxon>
        <taxon>Clostridia</taxon>
        <taxon>Lachnospirales</taxon>
        <taxon>Lachnospiraceae</taxon>
        <taxon>Jingyaoa</taxon>
    </lineage>
</organism>
<comment type="similarity">
    <text evidence="7">Belongs to the binding-protein-dependent transport system permease family.</text>
</comment>
<evidence type="ECO:0000256" key="4">
    <source>
        <dbReference type="ARBA" id="ARBA00022692"/>
    </source>
</evidence>
<dbReference type="Pfam" id="PF00528">
    <property type="entry name" value="BPD_transp_1"/>
    <property type="match status" value="1"/>
</dbReference>
<reference evidence="9 10" key="1">
    <citation type="submission" date="2020-08" db="EMBL/GenBank/DDBJ databases">
        <title>Genome public.</title>
        <authorList>
            <person name="Liu C."/>
            <person name="Sun Q."/>
        </authorList>
    </citation>
    <scope>NUCLEOTIDE SEQUENCE [LARGE SCALE GENOMIC DNA]</scope>
    <source>
        <strain evidence="9 10">NSJ-46</strain>
    </source>
</reference>
<keyword evidence="4 7" id="KW-0812">Transmembrane</keyword>
<proteinExistence type="inferred from homology"/>
<evidence type="ECO:0000259" key="8">
    <source>
        <dbReference type="PROSITE" id="PS50928"/>
    </source>
</evidence>
<evidence type="ECO:0000256" key="7">
    <source>
        <dbReference type="RuleBase" id="RU363032"/>
    </source>
</evidence>
<dbReference type="Proteomes" id="UP000657421">
    <property type="component" value="Unassembled WGS sequence"/>
</dbReference>
<dbReference type="EMBL" id="JACRSZ010000001">
    <property type="protein sequence ID" value="MBC8572108.1"/>
    <property type="molecule type" value="Genomic_DNA"/>
</dbReference>
<evidence type="ECO:0000256" key="3">
    <source>
        <dbReference type="ARBA" id="ARBA00022475"/>
    </source>
</evidence>
<dbReference type="CDD" id="cd06261">
    <property type="entry name" value="TM_PBP2"/>
    <property type="match status" value="1"/>
</dbReference>
<name>A0ABR7N6T6_9FIRM</name>
<feature type="transmembrane region" description="Helical" evidence="7">
    <location>
        <begin position="241"/>
        <end position="259"/>
    </location>
</feature>
<feature type="transmembrane region" description="Helical" evidence="7">
    <location>
        <begin position="136"/>
        <end position="153"/>
    </location>
</feature>
<keyword evidence="10" id="KW-1185">Reference proteome</keyword>
<dbReference type="SUPFAM" id="SSF161098">
    <property type="entry name" value="MetI-like"/>
    <property type="match status" value="1"/>
</dbReference>
<keyword evidence="2 7" id="KW-0813">Transport</keyword>
<evidence type="ECO:0000256" key="2">
    <source>
        <dbReference type="ARBA" id="ARBA00022448"/>
    </source>
</evidence>
<evidence type="ECO:0000256" key="6">
    <source>
        <dbReference type="ARBA" id="ARBA00023136"/>
    </source>
</evidence>
<dbReference type="Gene3D" id="1.10.3720.10">
    <property type="entry name" value="MetI-like"/>
    <property type="match status" value="1"/>
</dbReference>
<dbReference type="PROSITE" id="PS50928">
    <property type="entry name" value="ABC_TM1"/>
    <property type="match status" value="1"/>
</dbReference>
<evidence type="ECO:0000313" key="9">
    <source>
        <dbReference type="EMBL" id="MBC8572108.1"/>
    </source>
</evidence>
<feature type="transmembrane region" description="Helical" evidence="7">
    <location>
        <begin position="103"/>
        <end position="124"/>
    </location>
</feature>
<comment type="caution">
    <text evidence="9">The sequence shown here is derived from an EMBL/GenBank/DDBJ whole genome shotgun (WGS) entry which is preliminary data.</text>
</comment>
<comment type="subcellular location">
    <subcellularLocation>
        <location evidence="1 7">Cell membrane</location>
        <topology evidence="1 7">Multi-pass membrane protein</topology>
    </subcellularLocation>
</comment>
<dbReference type="PANTHER" id="PTHR43744">
    <property type="entry name" value="ABC TRANSPORTER PERMEASE PROTEIN MG189-RELATED-RELATED"/>
    <property type="match status" value="1"/>
</dbReference>
<evidence type="ECO:0000313" key="10">
    <source>
        <dbReference type="Proteomes" id="UP000657421"/>
    </source>
</evidence>